<reference evidence="3 4" key="1">
    <citation type="submission" date="2022-03" db="EMBL/GenBank/DDBJ databases">
        <title>Metagenome-assembled genomes from swine fecal metagenomes.</title>
        <authorList>
            <person name="Holman D.B."/>
            <person name="Kommadath A."/>
        </authorList>
    </citation>
    <scope>NUCLEOTIDE SEQUENCE [LARGE SCALE GENOMIC DNA]</scope>
    <source>
        <strain evidence="3">SUG147</strain>
    </source>
</reference>
<feature type="signal peptide" evidence="2">
    <location>
        <begin position="1"/>
        <end position="20"/>
    </location>
</feature>
<dbReference type="AlphaFoldDB" id="A0AAE3FH07"/>
<gene>
    <name evidence="3" type="ORF">MR241_03150</name>
</gene>
<name>A0AAE3FH07_9BACT</name>
<evidence type="ECO:0000256" key="2">
    <source>
        <dbReference type="SAM" id="SignalP"/>
    </source>
</evidence>
<organism evidence="3 4">
    <name type="scientific">Candidatus Colimorpha enterica</name>
    <dbReference type="NCBI Taxonomy" id="3083063"/>
    <lineage>
        <taxon>Bacteria</taxon>
        <taxon>Pseudomonadati</taxon>
        <taxon>Bacteroidota</taxon>
        <taxon>Bacteroidia</taxon>
        <taxon>Bacteroidales</taxon>
        <taxon>Candidatus Colimorpha</taxon>
    </lineage>
</organism>
<sequence length="487" mass="54753">MKKALVFLLVLLTVLPCAIACKTGGDSENTKGTGDNTTDGSQAASTPAGTEDPFDDKVPEDLRFDGRTFTMTGPIPSGYVVFYQEEDSDDPVDSAIYKRNMILEDRFGIKIVGIELGQTDSHADAFSSYVSSGDDIIDVMGIGFYQSGLAMIINDYVLPWNDVKYINVDRDWWNKSATETLSILGNYYYLTGDINVGALRCTMPIFFNKTEAEEYKDVVGDLYQTVRDGKWTYELFLNYIKAYSHDNGDDVQDENDYYGLVQNGYTLMSHLYYADVVTAVVNDNGAELMLTDDKIVGIVDRARELLNNKYYSYVRDGDQEISDIFFSDRALFMNTDLSSAGKWRDKNTDFGILPLPKYDEAQENYTTYTDQWGLMLALPCTAQEPDRTGAVLEAMAALSKKLVTPAYYDVMLLGKLKRDDESEEMLDILYKNVVYDPGTIYAGDLNLLPMNACVRRDASLTTWYAQMSEALLNNITILYDHVRQSKG</sequence>
<feature type="region of interest" description="Disordered" evidence="1">
    <location>
        <begin position="25"/>
        <end position="57"/>
    </location>
</feature>
<protein>
    <recommendedName>
        <fullName evidence="5">Extracellular solute-binding protein</fullName>
    </recommendedName>
</protein>
<dbReference type="Proteomes" id="UP001139365">
    <property type="component" value="Unassembled WGS sequence"/>
</dbReference>
<dbReference type="SUPFAM" id="SSF53850">
    <property type="entry name" value="Periplasmic binding protein-like II"/>
    <property type="match status" value="1"/>
</dbReference>
<dbReference type="EMBL" id="JALEMU010000050">
    <property type="protein sequence ID" value="MCI5755275.1"/>
    <property type="molecule type" value="Genomic_DNA"/>
</dbReference>
<proteinExistence type="predicted"/>
<keyword evidence="2" id="KW-0732">Signal</keyword>
<comment type="caution">
    <text evidence="3">The sequence shown here is derived from an EMBL/GenBank/DDBJ whole genome shotgun (WGS) entry which is preliminary data.</text>
</comment>
<evidence type="ECO:0000313" key="3">
    <source>
        <dbReference type="EMBL" id="MCI5755275.1"/>
    </source>
</evidence>
<feature type="chain" id="PRO_5042206054" description="Extracellular solute-binding protein" evidence="2">
    <location>
        <begin position="21"/>
        <end position="487"/>
    </location>
</feature>
<dbReference type="Gene3D" id="3.40.190.10">
    <property type="entry name" value="Periplasmic binding protein-like II"/>
    <property type="match status" value="1"/>
</dbReference>
<accession>A0AAE3FH07</accession>
<evidence type="ECO:0000313" key="4">
    <source>
        <dbReference type="Proteomes" id="UP001139365"/>
    </source>
</evidence>
<evidence type="ECO:0008006" key="5">
    <source>
        <dbReference type="Google" id="ProtNLM"/>
    </source>
</evidence>
<feature type="compositionally biased region" description="Low complexity" evidence="1">
    <location>
        <begin position="30"/>
        <end position="40"/>
    </location>
</feature>
<evidence type="ECO:0000256" key="1">
    <source>
        <dbReference type="SAM" id="MobiDB-lite"/>
    </source>
</evidence>